<dbReference type="AlphaFoldDB" id="A0A8H3ZR15"/>
<dbReference type="InterPro" id="IPR050231">
    <property type="entry name" value="Iron_ascorbate_oxido_reductase"/>
</dbReference>
<feature type="domain" description="Fe2OG dioxygenase" evidence="2">
    <location>
        <begin position="432"/>
        <end position="571"/>
    </location>
</feature>
<dbReference type="Proteomes" id="UP000434172">
    <property type="component" value="Unassembled WGS sequence"/>
</dbReference>
<proteinExistence type="inferred from homology"/>
<comment type="similarity">
    <text evidence="1">Belongs to the iron/ascorbate-dependent oxidoreductase family.</text>
</comment>
<dbReference type="EMBL" id="WOWK01000044">
    <property type="protein sequence ID" value="KAF0324457.1"/>
    <property type="molecule type" value="Genomic_DNA"/>
</dbReference>
<evidence type="ECO:0000313" key="4">
    <source>
        <dbReference type="Proteomes" id="UP000434172"/>
    </source>
</evidence>
<gene>
    <name evidence="3" type="ORF">GQ607_008406</name>
</gene>
<evidence type="ECO:0000256" key="1">
    <source>
        <dbReference type="ARBA" id="ARBA00008056"/>
    </source>
</evidence>
<name>A0A8H3ZR15_9PEZI</name>
<evidence type="ECO:0000259" key="2">
    <source>
        <dbReference type="PROSITE" id="PS51471"/>
    </source>
</evidence>
<dbReference type="PROSITE" id="PS51471">
    <property type="entry name" value="FE2OG_OXY"/>
    <property type="match status" value="2"/>
</dbReference>
<dbReference type="Gene3D" id="2.60.120.330">
    <property type="entry name" value="B-lactam Antibiotic, Isopenicillin N Synthase, Chain"/>
    <property type="match status" value="2"/>
</dbReference>
<sequence length="623" mass="70756">MSSSSISELYRDVPKADLRTIKFESLFDKDHDSLEALIKACETDGFFYLDLQATGSEKFWKDLKEIDEVTKSWFSQSTEVKLKTPTVSLAHGFKALGNQSGSVEGHHDGFEALEIGRHELTGRWALASVVQDNLRLFDQFTASCHFILKLLLDCLSDGLELKGEARLDTSHRDDSRSKSTLYFLHYPPGSQDIKNVGQNMHTDIGTLTLLFAPQWGLQVFSPSDEAWTYVEPRPGHAIVNVGDTLRFLSRKRFRSALHRVLPLGGVQNEDRYSISYFLRATDSTEFKDSNEEESDAKQWYLKKYEMYELPHAIQKQQTDENSLSTLLSACENHGFFYLDLRDWESGSMLKNYESAGQIMKQWFNQPLEEKLRTETISDAHGYKPPGVQSGVNENTRDGFEALRISRVHLLNHSHLPGVVAENFDLFKTFQLSAHFVLKTLLTRLSDAVGLEGKERFEEYHPDDIPSKSTLFFLHHPVSDALQDKTARGHNAHTDVGSFTLLFNEQPGLQVVSPTTNDWEYVAPKPGHAIINVADTLRFMSKRRFRSAMHRVLPHGNKMSQDRYSTAYFLRAGDSVVFQGINGQSVTAEEWFLSKYQSFNKTLQEQRLDSVATGGMERDLGVAI</sequence>
<dbReference type="InterPro" id="IPR005123">
    <property type="entry name" value="Oxoglu/Fe-dep_dioxygenase_dom"/>
</dbReference>
<dbReference type="PANTHER" id="PTHR47990">
    <property type="entry name" value="2-OXOGLUTARATE (2OG) AND FE(II)-DEPENDENT OXYGENASE SUPERFAMILY PROTEIN-RELATED"/>
    <property type="match status" value="1"/>
</dbReference>
<evidence type="ECO:0000313" key="3">
    <source>
        <dbReference type="EMBL" id="KAF0324457.1"/>
    </source>
</evidence>
<dbReference type="SUPFAM" id="SSF51197">
    <property type="entry name" value="Clavaminate synthase-like"/>
    <property type="match status" value="2"/>
</dbReference>
<feature type="domain" description="Fe2OG dioxygenase" evidence="2">
    <location>
        <begin position="176"/>
        <end position="280"/>
    </location>
</feature>
<organism evidence="3 4">
    <name type="scientific">Colletotrichum asianum</name>
    <dbReference type="NCBI Taxonomy" id="702518"/>
    <lineage>
        <taxon>Eukaryota</taxon>
        <taxon>Fungi</taxon>
        <taxon>Dikarya</taxon>
        <taxon>Ascomycota</taxon>
        <taxon>Pezizomycotina</taxon>
        <taxon>Sordariomycetes</taxon>
        <taxon>Hypocreomycetidae</taxon>
        <taxon>Glomerellales</taxon>
        <taxon>Glomerellaceae</taxon>
        <taxon>Colletotrichum</taxon>
        <taxon>Colletotrichum gloeosporioides species complex</taxon>
    </lineage>
</organism>
<dbReference type="Pfam" id="PF03171">
    <property type="entry name" value="2OG-FeII_Oxy"/>
    <property type="match status" value="2"/>
</dbReference>
<comment type="caution">
    <text evidence="3">The sequence shown here is derived from an EMBL/GenBank/DDBJ whole genome shotgun (WGS) entry which is preliminary data.</text>
</comment>
<dbReference type="Pfam" id="PF14226">
    <property type="entry name" value="DIOX_N"/>
    <property type="match status" value="1"/>
</dbReference>
<dbReference type="InterPro" id="IPR044861">
    <property type="entry name" value="IPNS-like_FE2OG_OXY"/>
</dbReference>
<dbReference type="InterPro" id="IPR026992">
    <property type="entry name" value="DIOX_N"/>
</dbReference>
<dbReference type="InterPro" id="IPR027443">
    <property type="entry name" value="IPNS-like_sf"/>
</dbReference>
<keyword evidence="4" id="KW-1185">Reference proteome</keyword>
<dbReference type="OrthoDB" id="288590at2759"/>
<protein>
    <submittedName>
        <fullName evidence="3">2og-fe oxygenase family protein</fullName>
    </submittedName>
</protein>
<dbReference type="GO" id="GO:0044283">
    <property type="term" value="P:small molecule biosynthetic process"/>
    <property type="evidence" value="ECO:0007669"/>
    <property type="project" value="UniProtKB-ARBA"/>
</dbReference>
<reference evidence="3 4" key="1">
    <citation type="submission" date="2019-12" db="EMBL/GenBank/DDBJ databases">
        <title>A genome sequence resource for the geographically widespread anthracnose pathogen Colletotrichum asianum.</title>
        <authorList>
            <person name="Meng Y."/>
        </authorList>
    </citation>
    <scope>NUCLEOTIDE SEQUENCE [LARGE SCALE GENOMIC DNA]</scope>
    <source>
        <strain evidence="3 4">ICMP 18580</strain>
    </source>
</reference>
<accession>A0A8H3ZR15</accession>